<dbReference type="InParanoid" id="A0A5C7EHP4"/>
<gene>
    <name evidence="1" type="ORF">FR698_09255</name>
</gene>
<comment type="caution">
    <text evidence="1">The sequence shown here is derived from an EMBL/GenBank/DDBJ whole genome shotgun (WGS) entry which is preliminary data.</text>
</comment>
<dbReference type="OrthoDB" id="8560667at2"/>
<name>A0A5C7EHP4_9PROT</name>
<protein>
    <submittedName>
        <fullName evidence="1">Uncharacterized protein</fullName>
    </submittedName>
</protein>
<reference evidence="1 2" key="1">
    <citation type="submission" date="2019-08" db="EMBL/GenBank/DDBJ databases">
        <title>Pelomicrobium methylotrophicum gen. nov., sp. nov. a moderately thermophilic, facultatively anaerobic, lithoautotrophic and methylotrophic bacterium isolated from a terrestrial mud volcano.</title>
        <authorList>
            <person name="Slobodkina G.B."/>
            <person name="Merkel A.Y."/>
            <person name="Slobodkin A.I."/>
        </authorList>
    </citation>
    <scope>NUCLEOTIDE SEQUENCE [LARGE SCALE GENOMIC DNA]</scope>
    <source>
        <strain evidence="1 2">SM250</strain>
    </source>
</reference>
<sequence>MEAGSATAVNEGELRFLETPPKKAVHHHYNAVTITDRSLDDGWTGLRQCHENLDQVSAVEIVFNPDRIRNLRLESYQGIGRAWVEGASVQLRNVGPGAKVCLQAEGRALRDNGDGTFSLASGPFMRKFLDGYYPMRVSMTVKVLTTQIRFLQINPPSQKGFRVIEKPGEVSFDAWFEGRLSTEIRFVTQDGLPRW</sequence>
<evidence type="ECO:0000313" key="2">
    <source>
        <dbReference type="Proteomes" id="UP000321201"/>
    </source>
</evidence>
<dbReference type="EMBL" id="VPFL01000011">
    <property type="protein sequence ID" value="TXF11766.1"/>
    <property type="molecule type" value="Genomic_DNA"/>
</dbReference>
<evidence type="ECO:0000313" key="1">
    <source>
        <dbReference type="EMBL" id="TXF11766.1"/>
    </source>
</evidence>
<dbReference type="Proteomes" id="UP000321201">
    <property type="component" value="Unassembled WGS sequence"/>
</dbReference>
<proteinExistence type="predicted"/>
<keyword evidence="2" id="KW-1185">Reference proteome</keyword>
<organism evidence="1 2">
    <name type="scientific">Pelomicrobium methylotrophicum</name>
    <dbReference type="NCBI Taxonomy" id="2602750"/>
    <lineage>
        <taxon>Bacteria</taxon>
        <taxon>Pseudomonadati</taxon>
        <taxon>Pseudomonadota</taxon>
        <taxon>Hydrogenophilia</taxon>
        <taxon>Hydrogenophilia incertae sedis</taxon>
        <taxon>Pelomicrobium</taxon>
    </lineage>
</organism>
<dbReference type="AlphaFoldDB" id="A0A5C7EHP4"/>
<accession>A0A5C7EHP4</accession>